<evidence type="ECO:0000259" key="5">
    <source>
        <dbReference type="SMART" id="SM00082"/>
    </source>
</evidence>
<protein>
    <submittedName>
        <fullName evidence="6">Putative secreted protein</fullName>
    </submittedName>
</protein>
<name>A0A1E1XDE8_9ACAR</name>
<dbReference type="PROSITE" id="PS51450">
    <property type="entry name" value="LRR"/>
    <property type="match status" value="1"/>
</dbReference>
<evidence type="ECO:0000313" key="6">
    <source>
        <dbReference type="EMBL" id="JAT97274.1"/>
    </source>
</evidence>
<dbReference type="SMART" id="SM00369">
    <property type="entry name" value="LRR_TYP"/>
    <property type="match status" value="6"/>
</dbReference>
<dbReference type="InterPro" id="IPR032675">
    <property type="entry name" value="LRR_dom_sf"/>
</dbReference>
<keyword evidence="4" id="KW-0472">Membrane</keyword>
<dbReference type="Pfam" id="PF13855">
    <property type="entry name" value="LRR_8"/>
    <property type="match status" value="2"/>
</dbReference>
<dbReference type="AlphaFoldDB" id="A0A1E1XDE8"/>
<dbReference type="SUPFAM" id="SSF52058">
    <property type="entry name" value="L domain-like"/>
    <property type="match status" value="1"/>
</dbReference>
<evidence type="ECO:0000256" key="2">
    <source>
        <dbReference type="ARBA" id="ARBA00022729"/>
    </source>
</evidence>
<keyword evidence="1" id="KW-0433">Leucine-rich repeat</keyword>
<keyword evidence="3" id="KW-0677">Repeat</keyword>
<dbReference type="InterPro" id="IPR050541">
    <property type="entry name" value="LRR_TM_domain-containing"/>
</dbReference>
<evidence type="ECO:0000256" key="1">
    <source>
        <dbReference type="ARBA" id="ARBA00022614"/>
    </source>
</evidence>
<dbReference type="Pfam" id="PF00560">
    <property type="entry name" value="LRR_1"/>
    <property type="match status" value="1"/>
</dbReference>
<dbReference type="InterPro" id="IPR003591">
    <property type="entry name" value="Leu-rich_rpt_typical-subtyp"/>
</dbReference>
<dbReference type="Gene3D" id="3.80.10.10">
    <property type="entry name" value="Ribonuclease Inhibitor"/>
    <property type="match status" value="2"/>
</dbReference>
<dbReference type="InterPro" id="IPR001611">
    <property type="entry name" value="Leu-rich_rpt"/>
</dbReference>
<evidence type="ECO:0000256" key="4">
    <source>
        <dbReference type="SAM" id="Phobius"/>
    </source>
</evidence>
<dbReference type="PANTHER" id="PTHR24369:SF210">
    <property type="entry name" value="CHAOPTIN-RELATED"/>
    <property type="match status" value="1"/>
</dbReference>
<dbReference type="PRINTS" id="PR00019">
    <property type="entry name" value="LEURICHRPT"/>
</dbReference>
<keyword evidence="4" id="KW-1133">Transmembrane helix</keyword>
<feature type="non-terminal residue" evidence="6">
    <location>
        <position position="1"/>
    </location>
</feature>
<feature type="domain" description="LRRCT" evidence="5">
    <location>
        <begin position="300"/>
        <end position="344"/>
    </location>
</feature>
<dbReference type="SMART" id="SM00082">
    <property type="entry name" value="LRRCT"/>
    <property type="match status" value="1"/>
</dbReference>
<feature type="transmembrane region" description="Helical" evidence="4">
    <location>
        <begin position="361"/>
        <end position="382"/>
    </location>
</feature>
<dbReference type="PANTHER" id="PTHR24369">
    <property type="entry name" value="ANTIGEN BSP, PUTATIVE-RELATED"/>
    <property type="match status" value="1"/>
</dbReference>
<dbReference type="EMBL" id="GFAC01001914">
    <property type="protein sequence ID" value="JAT97274.1"/>
    <property type="molecule type" value="mRNA"/>
</dbReference>
<accession>A0A1E1XDE8</accession>
<reference evidence="6" key="1">
    <citation type="journal article" date="2017" name="Front. Cell. Infect. Microbiol.">
        <title>The Distinct Transcriptional Response of the Midgut of Amblyomma sculptum and Amblyomma aureolatum Ticks to Rickettsia rickettsii Correlates to Their Differences in Susceptibility to Infection.</title>
        <authorList>
            <person name="Martins L.A."/>
            <person name="Galletti M.F.B.M."/>
            <person name="Ribeiro J.M."/>
            <person name="Fujita A."/>
            <person name="Costa F.B."/>
            <person name="Labruna M.B."/>
            <person name="Daffre S."/>
            <person name="Fogaca A.C."/>
        </authorList>
    </citation>
    <scope>NUCLEOTIDE SEQUENCE</scope>
</reference>
<proteinExistence type="evidence at transcript level"/>
<sequence length="410" mass="45605">RSCQCGDNLTAISCAHQQLHSFPQPLPGNTEELDVSFNSIDSIPSLGARRLIKITLCHNHVNVILRGTFAHANLLQSLDLSHNCLASLAADDLDGLESLRNLDLSWNDLRKLERYAFHRVPNLKTLKLSGNLLKYVDSSWFKNLDILEELEVRAIGAYNLAADAFVLAPRLHVIDLSENDFTDVPSALGSARNLRILTMDQNPIVNLSRTSLSGARNLEELHLSHMTRLESVDKGSLWNMRRLALVNMSNNVRLKVISDSAFQWIKSPVLKLLVTNNSLQTLDYAFSGLCYAGLLNLDGNPWLCNCQLLWMRGCNATQDLRCSGPPPLVGRAIRHVKPSEMSCPLSQRLLQRFEETASNKLVLATVGVCALSVTLAAGVCICRGRRRRLPKDPRYSAVHYSHVTPKNDAL</sequence>
<keyword evidence="4" id="KW-0812">Transmembrane</keyword>
<evidence type="ECO:0000256" key="3">
    <source>
        <dbReference type="ARBA" id="ARBA00022737"/>
    </source>
</evidence>
<organism evidence="6">
    <name type="scientific">Amblyomma aureolatum</name>
    <dbReference type="NCBI Taxonomy" id="187763"/>
    <lineage>
        <taxon>Eukaryota</taxon>
        <taxon>Metazoa</taxon>
        <taxon>Ecdysozoa</taxon>
        <taxon>Arthropoda</taxon>
        <taxon>Chelicerata</taxon>
        <taxon>Arachnida</taxon>
        <taxon>Acari</taxon>
        <taxon>Parasitiformes</taxon>
        <taxon>Ixodida</taxon>
        <taxon>Ixodoidea</taxon>
        <taxon>Ixodidae</taxon>
        <taxon>Amblyomminae</taxon>
        <taxon>Amblyomma</taxon>
    </lineage>
</organism>
<keyword evidence="2" id="KW-0732">Signal</keyword>
<dbReference type="GO" id="GO:0005886">
    <property type="term" value="C:plasma membrane"/>
    <property type="evidence" value="ECO:0007669"/>
    <property type="project" value="TreeGrafter"/>
</dbReference>
<dbReference type="InterPro" id="IPR000483">
    <property type="entry name" value="Cys-rich_flank_reg_C"/>
</dbReference>